<feature type="region of interest" description="Disordered" evidence="1">
    <location>
        <begin position="148"/>
        <end position="176"/>
    </location>
</feature>
<reference evidence="3" key="1">
    <citation type="journal article" date="2014" name="Science">
        <title>Ancient hybridizations among the ancestral genomes of bread wheat.</title>
        <authorList>
            <consortium name="International Wheat Genome Sequencing Consortium,"/>
            <person name="Marcussen T."/>
            <person name="Sandve S.R."/>
            <person name="Heier L."/>
            <person name="Spannagl M."/>
            <person name="Pfeifer M."/>
            <person name="Jakobsen K.S."/>
            <person name="Wulff B.B."/>
            <person name="Steuernagel B."/>
            <person name="Mayer K.F."/>
            <person name="Olsen O.A."/>
        </authorList>
    </citation>
    <scope>NUCLEOTIDE SEQUENCE [LARGE SCALE GENOMIC DNA]</scope>
    <source>
        <strain evidence="3">cv. AL8/78</strain>
    </source>
</reference>
<name>A0A453BB39_AEGTS</name>
<dbReference type="Gramene" id="AET2Gv20441900.2">
    <property type="protein sequence ID" value="AET2Gv20441900.2"/>
    <property type="gene ID" value="AET2Gv20441900"/>
</dbReference>
<dbReference type="AlphaFoldDB" id="A0A453BB39"/>
<dbReference type="PANTHER" id="PTHR31264">
    <property type="entry name" value="OS07G0554500 PROTEIN-RELATED"/>
    <property type="match status" value="1"/>
</dbReference>
<keyword evidence="3" id="KW-1185">Reference proteome</keyword>
<organism evidence="2 3">
    <name type="scientific">Aegilops tauschii subsp. strangulata</name>
    <name type="common">Goatgrass</name>
    <dbReference type="NCBI Taxonomy" id="200361"/>
    <lineage>
        <taxon>Eukaryota</taxon>
        <taxon>Viridiplantae</taxon>
        <taxon>Streptophyta</taxon>
        <taxon>Embryophyta</taxon>
        <taxon>Tracheophyta</taxon>
        <taxon>Spermatophyta</taxon>
        <taxon>Magnoliopsida</taxon>
        <taxon>Liliopsida</taxon>
        <taxon>Poales</taxon>
        <taxon>Poaceae</taxon>
        <taxon>BOP clade</taxon>
        <taxon>Pooideae</taxon>
        <taxon>Triticodae</taxon>
        <taxon>Triticeae</taxon>
        <taxon>Triticinae</taxon>
        <taxon>Aegilops</taxon>
    </lineage>
</organism>
<reference evidence="2" key="5">
    <citation type="journal article" date="2021" name="G3 (Bethesda)">
        <title>Aegilops tauschii genome assembly Aet v5.0 features greater sequence contiguity and improved annotation.</title>
        <authorList>
            <person name="Wang L."/>
            <person name="Zhu T."/>
            <person name="Rodriguez J.C."/>
            <person name="Deal K.R."/>
            <person name="Dubcovsky J."/>
            <person name="McGuire P.E."/>
            <person name="Lux T."/>
            <person name="Spannagl M."/>
            <person name="Mayer K.F.X."/>
            <person name="Baldrich P."/>
            <person name="Meyers B.C."/>
            <person name="Huo N."/>
            <person name="Gu Y.Q."/>
            <person name="Zhou H."/>
            <person name="Devos K.M."/>
            <person name="Bennetzen J.L."/>
            <person name="Unver T."/>
            <person name="Budak H."/>
            <person name="Gulick P.J."/>
            <person name="Galiba G."/>
            <person name="Kalapos B."/>
            <person name="Nelson D.R."/>
            <person name="Li P."/>
            <person name="You F.M."/>
            <person name="Luo M.C."/>
            <person name="Dvorak J."/>
        </authorList>
    </citation>
    <scope>NUCLEOTIDE SEQUENCE [LARGE SCALE GENOMIC DNA]</scope>
    <source>
        <strain evidence="2">cv. AL8/78</strain>
    </source>
</reference>
<evidence type="ECO:0000313" key="3">
    <source>
        <dbReference type="Proteomes" id="UP000015105"/>
    </source>
</evidence>
<accession>A0A453BB39</accession>
<dbReference type="Proteomes" id="UP000015105">
    <property type="component" value="Chromosome 2D"/>
</dbReference>
<feature type="region of interest" description="Disordered" evidence="1">
    <location>
        <begin position="190"/>
        <end position="212"/>
    </location>
</feature>
<evidence type="ECO:0008006" key="4">
    <source>
        <dbReference type="Google" id="ProtNLM"/>
    </source>
</evidence>
<reference evidence="2" key="4">
    <citation type="submission" date="2019-03" db="UniProtKB">
        <authorList>
            <consortium name="EnsemblPlants"/>
        </authorList>
    </citation>
    <scope>IDENTIFICATION</scope>
</reference>
<feature type="compositionally biased region" description="Basic residues" evidence="1">
    <location>
        <begin position="202"/>
        <end position="212"/>
    </location>
</feature>
<feature type="region of interest" description="Disordered" evidence="1">
    <location>
        <begin position="1"/>
        <end position="24"/>
    </location>
</feature>
<sequence>RPTQLPSSDSATPKLLPSSTPPATSQEMAEMSSLLVTDDLLAEIFLLLPTPADLVRASAACVAFRRLVTDRAFLRRFRSLHARPFLGFLNHNGFHPARPPHASAPAARAVSLAADFSYSFLPSHDSWIVRDVRDGRVLLDRTPERTTLARNPLSSRSSRCATLSTGGASSSPQSLTTWPLRWSTRSAWSWSAGASPSWLPQARRRRKKRHSE</sequence>
<reference evidence="3" key="2">
    <citation type="journal article" date="2017" name="Nat. Plants">
        <title>The Aegilops tauschii genome reveals multiple impacts of transposons.</title>
        <authorList>
            <person name="Zhao G."/>
            <person name="Zou C."/>
            <person name="Li K."/>
            <person name="Wang K."/>
            <person name="Li T."/>
            <person name="Gao L."/>
            <person name="Zhang X."/>
            <person name="Wang H."/>
            <person name="Yang Z."/>
            <person name="Liu X."/>
            <person name="Jiang W."/>
            <person name="Mao L."/>
            <person name="Kong X."/>
            <person name="Jiao Y."/>
            <person name="Jia J."/>
        </authorList>
    </citation>
    <scope>NUCLEOTIDE SEQUENCE [LARGE SCALE GENOMIC DNA]</scope>
    <source>
        <strain evidence="3">cv. AL8/78</strain>
    </source>
</reference>
<dbReference type="SUPFAM" id="SSF81383">
    <property type="entry name" value="F-box domain"/>
    <property type="match status" value="1"/>
</dbReference>
<reference evidence="2" key="3">
    <citation type="journal article" date="2017" name="Nature">
        <title>Genome sequence of the progenitor of the wheat D genome Aegilops tauschii.</title>
        <authorList>
            <person name="Luo M.C."/>
            <person name="Gu Y.Q."/>
            <person name="Puiu D."/>
            <person name="Wang H."/>
            <person name="Twardziok S.O."/>
            <person name="Deal K.R."/>
            <person name="Huo N."/>
            <person name="Zhu T."/>
            <person name="Wang L."/>
            <person name="Wang Y."/>
            <person name="McGuire P.E."/>
            <person name="Liu S."/>
            <person name="Long H."/>
            <person name="Ramasamy R.K."/>
            <person name="Rodriguez J.C."/>
            <person name="Van S.L."/>
            <person name="Yuan L."/>
            <person name="Wang Z."/>
            <person name="Xia Z."/>
            <person name="Xiao L."/>
            <person name="Anderson O.D."/>
            <person name="Ouyang S."/>
            <person name="Liang Y."/>
            <person name="Zimin A.V."/>
            <person name="Pertea G."/>
            <person name="Qi P."/>
            <person name="Bennetzen J.L."/>
            <person name="Dai X."/>
            <person name="Dawson M.W."/>
            <person name="Muller H.G."/>
            <person name="Kugler K."/>
            <person name="Rivarola-Duarte L."/>
            <person name="Spannagl M."/>
            <person name="Mayer K.F.X."/>
            <person name="Lu F.H."/>
            <person name="Bevan M.W."/>
            <person name="Leroy P."/>
            <person name="Li P."/>
            <person name="You F.M."/>
            <person name="Sun Q."/>
            <person name="Liu Z."/>
            <person name="Lyons E."/>
            <person name="Wicker T."/>
            <person name="Salzberg S.L."/>
            <person name="Devos K.M."/>
            <person name="Dvorak J."/>
        </authorList>
    </citation>
    <scope>NUCLEOTIDE SEQUENCE [LARGE SCALE GENOMIC DNA]</scope>
    <source>
        <strain evidence="2">cv. AL8/78</strain>
    </source>
</reference>
<protein>
    <recommendedName>
        <fullName evidence="4">F-box domain-containing protein</fullName>
    </recommendedName>
</protein>
<evidence type="ECO:0000256" key="1">
    <source>
        <dbReference type="SAM" id="MobiDB-lite"/>
    </source>
</evidence>
<proteinExistence type="predicted"/>
<evidence type="ECO:0000313" key="2">
    <source>
        <dbReference type="EnsemblPlants" id="AET2Gv20441900.2"/>
    </source>
</evidence>
<dbReference type="PANTHER" id="PTHR31264:SF3">
    <property type="entry name" value="OS07G0554100 PROTEIN"/>
    <property type="match status" value="1"/>
</dbReference>
<dbReference type="InterPro" id="IPR036047">
    <property type="entry name" value="F-box-like_dom_sf"/>
</dbReference>
<dbReference type="EnsemblPlants" id="AET2Gv20441900.2">
    <property type="protein sequence ID" value="AET2Gv20441900.2"/>
    <property type="gene ID" value="AET2Gv20441900"/>
</dbReference>